<dbReference type="PANTHER" id="PTHR34709">
    <property type="entry name" value="OS10G0396666 PROTEIN"/>
    <property type="match status" value="1"/>
</dbReference>
<dbReference type="Gene3D" id="3.80.10.10">
    <property type="entry name" value="Ribonuclease Inhibitor"/>
    <property type="match status" value="1"/>
</dbReference>
<proteinExistence type="predicted"/>
<dbReference type="InterPro" id="IPR055312">
    <property type="entry name" value="FBL15-like"/>
</dbReference>
<reference evidence="2 3" key="1">
    <citation type="submission" date="2017-09" db="EMBL/GenBank/DDBJ databases">
        <authorList>
            <consortium name="International Durum Wheat Genome Sequencing Consortium (IDWGSC)"/>
            <person name="Milanesi L."/>
        </authorList>
    </citation>
    <scope>NUCLEOTIDE SEQUENCE [LARGE SCALE GENOMIC DNA]</scope>
    <source>
        <strain evidence="3">cv. Svevo</strain>
    </source>
</reference>
<dbReference type="AlphaFoldDB" id="A0A9R0UM63"/>
<dbReference type="SUPFAM" id="SSF52047">
    <property type="entry name" value="RNI-like"/>
    <property type="match status" value="1"/>
</dbReference>
<protein>
    <recommendedName>
        <fullName evidence="1">F-box/LRR-repeat protein 15/At3g58940/PEG3-like LRR domain-containing protein</fullName>
    </recommendedName>
</protein>
<sequence length="397" mass="44425">MEASHTTPESMAAWLPIAARRISGDLLLVLQTNIPDYEVWERGALELPCFENATSITLELEGLGLTMPPSGIFARLTNLHLGCIRLRGPSMLGEAVSSPRCPALQKLTLSGTSGLGNLTIHSESLLEMTLTRVHGLQQLNVTAPALKQLEVLSCFTKGGMILILPVANISAPQLESLMWWDDSDPKFTQLGKMENLQCLSTFPFTIYEETDHVRELQNSYCTRLLRRFELIHSLRFQLVNDLEDIITNQQYLMEDITRLPDITFMFLDITGNGHSFGPSSFHLLRMCTGLRKLSLTFCGTTIRPETLCPSGCVCDQPPSWKSKELALNCLREVEVCNLIGTEHEAALVERLFVWATVLQKMTVTFHCSVAESKAKEFCQMLQSFSRPEISMKGQHFA</sequence>
<dbReference type="EMBL" id="LT934111">
    <property type="protein sequence ID" value="VAH02027.1"/>
    <property type="molecule type" value="Genomic_DNA"/>
</dbReference>
<evidence type="ECO:0000313" key="2">
    <source>
        <dbReference type="EMBL" id="VAH02027.1"/>
    </source>
</evidence>
<dbReference type="Pfam" id="PF24758">
    <property type="entry name" value="LRR_At5g56370"/>
    <property type="match status" value="1"/>
</dbReference>
<dbReference type="Proteomes" id="UP000324705">
    <property type="component" value="Chromosome 1A"/>
</dbReference>
<gene>
    <name evidence="2" type="ORF">TRITD_1Av1G030750</name>
</gene>
<evidence type="ECO:0000313" key="3">
    <source>
        <dbReference type="Proteomes" id="UP000324705"/>
    </source>
</evidence>
<dbReference type="Gramene" id="TRITD1Av1G030750.1">
    <property type="protein sequence ID" value="TRITD1Av1G030750.1"/>
    <property type="gene ID" value="TRITD1Av1G030750"/>
</dbReference>
<evidence type="ECO:0000259" key="1">
    <source>
        <dbReference type="Pfam" id="PF24758"/>
    </source>
</evidence>
<name>A0A9R0UM63_TRITD</name>
<dbReference type="PANTHER" id="PTHR34709:SF80">
    <property type="entry name" value="F-BOX DOMAIN-CONTAINING PROTEIN"/>
    <property type="match status" value="1"/>
</dbReference>
<dbReference type="InterPro" id="IPR032675">
    <property type="entry name" value="LRR_dom_sf"/>
</dbReference>
<accession>A0A9R0UM63</accession>
<organism evidence="2 3">
    <name type="scientific">Triticum turgidum subsp. durum</name>
    <name type="common">Durum wheat</name>
    <name type="synonym">Triticum durum</name>
    <dbReference type="NCBI Taxonomy" id="4567"/>
    <lineage>
        <taxon>Eukaryota</taxon>
        <taxon>Viridiplantae</taxon>
        <taxon>Streptophyta</taxon>
        <taxon>Embryophyta</taxon>
        <taxon>Tracheophyta</taxon>
        <taxon>Spermatophyta</taxon>
        <taxon>Magnoliopsida</taxon>
        <taxon>Liliopsida</taxon>
        <taxon>Poales</taxon>
        <taxon>Poaceae</taxon>
        <taxon>BOP clade</taxon>
        <taxon>Pooideae</taxon>
        <taxon>Triticodae</taxon>
        <taxon>Triticeae</taxon>
        <taxon>Triticinae</taxon>
        <taxon>Triticum</taxon>
    </lineage>
</organism>
<keyword evidence="3" id="KW-1185">Reference proteome</keyword>
<dbReference type="InterPro" id="IPR055411">
    <property type="entry name" value="LRR_FXL15/At3g58940/PEG3-like"/>
</dbReference>
<feature type="domain" description="F-box/LRR-repeat protein 15/At3g58940/PEG3-like LRR" evidence="1">
    <location>
        <begin position="57"/>
        <end position="187"/>
    </location>
</feature>